<reference evidence="2" key="1">
    <citation type="journal article" date="2018" name="DNA Res.">
        <title>Multiple hybrid de novo genome assembly of finger millet, an orphan allotetraploid crop.</title>
        <authorList>
            <person name="Hatakeyama M."/>
            <person name="Aluri S."/>
            <person name="Balachadran M.T."/>
            <person name="Sivarajan S.R."/>
            <person name="Patrignani A."/>
            <person name="Gruter S."/>
            <person name="Poveda L."/>
            <person name="Shimizu-Inatsugi R."/>
            <person name="Baeten J."/>
            <person name="Francoijs K.J."/>
            <person name="Nataraja K.N."/>
            <person name="Reddy Y.A.N."/>
            <person name="Phadnis S."/>
            <person name="Ravikumar R.L."/>
            <person name="Schlapbach R."/>
            <person name="Sreeman S.M."/>
            <person name="Shimizu K.K."/>
        </authorList>
    </citation>
    <scope>NUCLEOTIDE SEQUENCE</scope>
</reference>
<keyword evidence="3" id="KW-1185">Reference proteome</keyword>
<evidence type="ECO:0000313" key="3">
    <source>
        <dbReference type="Proteomes" id="UP001054889"/>
    </source>
</evidence>
<evidence type="ECO:0000313" key="2">
    <source>
        <dbReference type="EMBL" id="GJN02708.1"/>
    </source>
</evidence>
<evidence type="ECO:0000256" key="1">
    <source>
        <dbReference type="SAM" id="MobiDB-lite"/>
    </source>
</evidence>
<accession>A0AAV5CXU4</accession>
<organism evidence="2 3">
    <name type="scientific">Eleusine coracana subsp. coracana</name>
    <dbReference type="NCBI Taxonomy" id="191504"/>
    <lineage>
        <taxon>Eukaryota</taxon>
        <taxon>Viridiplantae</taxon>
        <taxon>Streptophyta</taxon>
        <taxon>Embryophyta</taxon>
        <taxon>Tracheophyta</taxon>
        <taxon>Spermatophyta</taxon>
        <taxon>Magnoliopsida</taxon>
        <taxon>Liliopsida</taxon>
        <taxon>Poales</taxon>
        <taxon>Poaceae</taxon>
        <taxon>PACMAD clade</taxon>
        <taxon>Chloridoideae</taxon>
        <taxon>Cynodonteae</taxon>
        <taxon>Eleusininae</taxon>
        <taxon>Eleusine</taxon>
    </lineage>
</organism>
<dbReference type="Proteomes" id="UP001054889">
    <property type="component" value="Unassembled WGS sequence"/>
</dbReference>
<name>A0AAV5CXU4_ELECO</name>
<dbReference type="AlphaFoldDB" id="A0AAV5CXU4"/>
<sequence>MRALGKETICRVPTSATRQTDLAFDPAVLSFSLARLTHSLTLLSHSPAPPPTSLPPSPPFACPVAALARPAAAAHLPAAAVHLHAASTPGQLDFDSIQGAPRRKGPFGSLCGRSGPRAPGGGVACSEPDRSRGGLRQARGSVPRVCPPPDLPASPYSCRAHRQINECYTSRLTKLEFGLGHIVDSVEATVISVQVIHGSWLPKMTMVCKMEKVFTPQEMGTHFEILNVGDCKLKVTVAWSLFSLHPKLIPSHWLSV</sequence>
<feature type="region of interest" description="Disordered" evidence="1">
    <location>
        <begin position="118"/>
        <end position="146"/>
    </location>
</feature>
<comment type="caution">
    <text evidence="2">The sequence shown here is derived from an EMBL/GenBank/DDBJ whole genome shotgun (WGS) entry which is preliminary data.</text>
</comment>
<reference evidence="2" key="2">
    <citation type="submission" date="2021-12" db="EMBL/GenBank/DDBJ databases">
        <title>Resequencing data analysis of finger millet.</title>
        <authorList>
            <person name="Hatakeyama M."/>
            <person name="Aluri S."/>
            <person name="Balachadran M.T."/>
            <person name="Sivarajan S.R."/>
            <person name="Poveda L."/>
            <person name="Shimizu-Inatsugi R."/>
            <person name="Schlapbach R."/>
            <person name="Sreeman S.M."/>
            <person name="Shimizu K.K."/>
        </authorList>
    </citation>
    <scope>NUCLEOTIDE SEQUENCE</scope>
</reference>
<dbReference type="EMBL" id="BQKI01000009">
    <property type="protein sequence ID" value="GJN02708.1"/>
    <property type="molecule type" value="Genomic_DNA"/>
</dbReference>
<gene>
    <name evidence="2" type="primary">ga20086</name>
    <name evidence="2" type="ORF">PR202_ga20086</name>
</gene>
<protein>
    <submittedName>
        <fullName evidence="2">Uncharacterized protein</fullName>
    </submittedName>
</protein>
<proteinExistence type="predicted"/>